<feature type="domain" description="GH18" evidence="10">
    <location>
        <begin position="23"/>
        <end position="400"/>
    </location>
</feature>
<dbReference type="InterPro" id="IPR001223">
    <property type="entry name" value="Glyco_hydro18_cat"/>
</dbReference>
<evidence type="ECO:0000256" key="1">
    <source>
        <dbReference type="ARBA" id="ARBA00009121"/>
    </source>
</evidence>
<dbReference type="SUPFAM" id="SSF54556">
    <property type="entry name" value="Chitinase insertion domain"/>
    <property type="match status" value="1"/>
</dbReference>
<evidence type="ECO:0000256" key="2">
    <source>
        <dbReference type="ARBA" id="ARBA00022669"/>
    </source>
</evidence>
<dbReference type="Gene3D" id="3.20.20.80">
    <property type="entry name" value="Glycosidases"/>
    <property type="match status" value="1"/>
</dbReference>
<evidence type="ECO:0000313" key="11">
    <source>
        <dbReference type="EMBL" id="KAI1725553.1"/>
    </source>
</evidence>
<proteinExistence type="inferred from homology"/>
<dbReference type="GO" id="GO:0005975">
    <property type="term" value="P:carbohydrate metabolic process"/>
    <property type="evidence" value="ECO:0007669"/>
    <property type="project" value="InterPro"/>
</dbReference>
<sequence length="562" mass="62265">MIFYSLALLAALFAQAHLEGNTFLRPCYFTNWAHYRQGKAKYVPEDYVPGLCTHILFAFGWMNDDLTARAYDPADLPGEWVDAGMFSRVNALKIQDPHLKTLLSFGGWSFGTQLFQKMTSTAANRKTFIDSSIQFVREHGFDGIDIDWEYPKGDQDKANLNSFLMELREATAQESYATRGDRLLITAAVAAGADNIKNGYDIPTISKYLDFILLMSYDFHGAWEMITSMNAPLYGRSTDAIYDPEHVDWNVAGAVKHWRDGGMPPGKIVVGIPTYGRGWTLSNPSTTGIGAPASGPSKATEYVKLAGIGAYYEYCEMLSKGAKRYFDKETKVPYLIYGDQWISYEDMESIKEKMRWIKNEGLGGAFVWTLDFDDFKGTCPNNYGVRYPLIGTIVAELGGFRLKPSPATQTPPPPTPGTHVGTGPVTGSSLNQLCDGRPDGFKPHKGESSCNGAFMLCLSNKGYRLECPKGLEFDDALGYCNFPTSACTQSQVTTKTTLVTTNPSKPFVCQHDGFHADPASCYHFYRCVGDTAYHFDCPPGLQFNSVTLECDHPNEVNCVQST</sequence>
<dbReference type="SUPFAM" id="SSF57625">
    <property type="entry name" value="Invertebrate chitin-binding proteins"/>
    <property type="match status" value="2"/>
</dbReference>
<dbReference type="PROSITE" id="PS50940">
    <property type="entry name" value="CHIT_BIND_II"/>
    <property type="match status" value="2"/>
</dbReference>
<dbReference type="Pfam" id="PF00704">
    <property type="entry name" value="Glyco_hydro_18"/>
    <property type="match status" value="1"/>
</dbReference>
<dbReference type="InterPro" id="IPR002557">
    <property type="entry name" value="Chitin-bd_dom"/>
</dbReference>
<dbReference type="PANTHER" id="PTHR11177">
    <property type="entry name" value="CHITINASE"/>
    <property type="match status" value="1"/>
</dbReference>
<comment type="caution">
    <text evidence="11">The sequence shown here is derived from an EMBL/GenBank/DDBJ whole genome shotgun (WGS) entry which is preliminary data.</text>
</comment>
<dbReference type="Gene3D" id="2.170.140.10">
    <property type="entry name" value="Chitin binding domain"/>
    <property type="match status" value="2"/>
</dbReference>
<protein>
    <submittedName>
        <fullName evidence="11">Glycosyl hydrolases family 18 domain-containing protein</fullName>
    </submittedName>
</protein>
<dbReference type="InterPro" id="IPR050314">
    <property type="entry name" value="Glycosyl_Hydrlase_18"/>
</dbReference>
<dbReference type="Proteomes" id="UP001201812">
    <property type="component" value="Unassembled WGS sequence"/>
</dbReference>
<dbReference type="SMART" id="SM00494">
    <property type="entry name" value="ChtBD2"/>
    <property type="match status" value="2"/>
</dbReference>
<feature type="domain" description="Chitin-binding type-2" evidence="9">
    <location>
        <begin position="506"/>
        <end position="560"/>
    </location>
</feature>
<dbReference type="GO" id="GO:0008061">
    <property type="term" value="F:chitin binding"/>
    <property type="evidence" value="ECO:0007669"/>
    <property type="project" value="UniProtKB-KW"/>
</dbReference>
<feature type="signal peptide" evidence="8">
    <location>
        <begin position="1"/>
        <end position="18"/>
    </location>
</feature>
<reference evidence="11" key="1">
    <citation type="submission" date="2022-01" db="EMBL/GenBank/DDBJ databases">
        <title>Genome Sequence Resource for Two Populations of Ditylenchus destructor, the Migratory Endoparasitic Phytonematode.</title>
        <authorList>
            <person name="Zhang H."/>
            <person name="Lin R."/>
            <person name="Xie B."/>
        </authorList>
    </citation>
    <scope>NUCLEOTIDE SEQUENCE</scope>
    <source>
        <strain evidence="11">BazhouSP</strain>
    </source>
</reference>
<evidence type="ECO:0000256" key="5">
    <source>
        <dbReference type="ARBA" id="ARBA00023295"/>
    </source>
</evidence>
<dbReference type="Pfam" id="PF01607">
    <property type="entry name" value="CBM_14"/>
    <property type="match status" value="2"/>
</dbReference>
<dbReference type="InterPro" id="IPR011583">
    <property type="entry name" value="Chitinase_II/V-like_cat"/>
</dbReference>
<dbReference type="EMBL" id="JAKKPZ010000002">
    <property type="protein sequence ID" value="KAI1725553.1"/>
    <property type="molecule type" value="Genomic_DNA"/>
</dbReference>
<dbReference type="InterPro" id="IPR001579">
    <property type="entry name" value="Glyco_hydro_18_chit_AS"/>
</dbReference>
<organism evidence="11 12">
    <name type="scientific">Ditylenchus destructor</name>
    <dbReference type="NCBI Taxonomy" id="166010"/>
    <lineage>
        <taxon>Eukaryota</taxon>
        <taxon>Metazoa</taxon>
        <taxon>Ecdysozoa</taxon>
        <taxon>Nematoda</taxon>
        <taxon>Chromadorea</taxon>
        <taxon>Rhabditida</taxon>
        <taxon>Tylenchina</taxon>
        <taxon>Tylenchomorpha</taxon>
        <taxon>Sphaerularioidea</taxon>
        <taxon>Anguinidae</taxon>
        <taxon>Anguininae</taxon>
        <taxon>Ditylenchus</taxon>
    </lineage>
</organism>
<feature type="domain" description="Chitin-binding type-2" evidence="9">
    <location>
        <begin position="431"/>
        <end position="489"/>
    </location>
</feature>
<evidence type="ECO:0000259" key="9">
    <source>
        <dbReference type="PROSITE" id="PS50940"/>
    </source>
</evidence>
<dbReference type="PROSITE" id="PS51910">
    <property type="entry name" value="GH18_2"/>
    <property type="match status" value="1"/>
</dbReference>
<dbReference type="CDD" id="cd02872">
    <property type="entry name" value="GH18_chitolectin_chitotriosidase"/>
    <property type="match status" value="1"/>
</dbReference>
<gene>
    <name evidence="11" type="ORF">DdX_02214</name>
</gene>
<dbReference type="GO" id="GO:0004568">
    <property type="term" value="F:chitinase activity"/>
    <property type="evidence" value="ECO:0007669"/>
    <property type="project" value="TreeGrafter"/>
</dbReference>
<name>A0AAD4RC37_9BILA</name>
<evidence type="ECO:0000256" key="6">
    <source>
        <dbReference type="RuleBase" id="RU000489"/>
    </source>
</evidence>
<keyword evidence="2" id="KW-0147">Chitin-binding</keyword>
<dbReference type="FunFam" id="3.10.50.10:FF:000008">
    <property type="entry name" value="Chitinase 11"/>
    <property type="match status" value="1"/>
</dbReference>
<dbReference type="InterPro" id="IPR036508">
    <property type="entry name" value="Chitin-bd_dom_sf"/>
</dbReference>
<evidence type="ECO:0000259" key="10">
    <source>
        <dbReference type="PROSITE" id="PS51910"/>
    </source>
</evidence>
<evidence type="ECO:0000313" key="12">
    <source>
        <dbReference type="Proteomes" id="UP001201812"/>
    </source>
</evidence>
<dbReference type="SUPFAM" id="SSF51445">
    <property type="entry name" value="(Trans)glycosidases"/>
    <property type="match status" value="1"/>
</dbReference>
<dbReference type="InterPro" id="IPR017853">
    <property type="entry name" value="GH"/>
</dbReference>
<dbReference type="GO" id="GO:0006032">
    <property type="term" value="P:chitin catabolic process"/>
    <property type="evidence" value="ECO:0007669"/>
    <property type="project" value="TreeGrafter"/>
</dbReference>
<feature type="chain" id="PRO_5042167869" evidence="8">
    <location>
        <begin position="19"/>
        <end position="562"/>
    </location>
</feature>
<accession>A0AAD4RC37</accession>
<dbReference type="SMART" id="SM00636">
    <property type="entry name" value="Glyco_18"/>
    <property type="match status" value="1"/>
</dbReference>
<dbReference type="InterPro" id="IPR029070">
    <property type="entry name" value="Chitinase_insertion_sf"/>
</dbReference>
<evidence type="ECO:0000256" key="7">
    <source>
        <dbReference type="SAM" id="MobiDB-lite"/>
    </source>
</evidence>
<evidence type="ECO:0000256" key="4">
    <source>
        <dbReference type="ARBA" id="ARBA00023157"/>
    </source>
</evidence>
<keyword evidence="8" id="KW-0732">Signal</keyword>
<keyword evidence="4" id="KW-1015">Disulfide bond</keyword>
<keyword evidence="3 6" id="KW-0378">Hydrolase</keyword>
<keyword evidence="5 6" id="KW-0326">Glycosidase</keyword>
<feature type="region of interest" description="Disordered" evidence="7">
    <location>
        <begin position="404"/>
        <end position="423"/>
    </location>
</feature>
<comment type="similarity">
    <text evidence="1">Belongs to the glycosyl hydrolase 18 family. Chitinase class II subfamily.</text>
</comment>
<evidence type="ECO:0000256" key="8">
    <source>
        <dbReference type="SAM" id="SignalP"/>
    </source>
</evidence>
<dbReference type="PANTHER" id="PTHR11177:SF400">
    <property type="entry name" value="ENDOCHITINASE-RELATED"/>
    <property type="match status" value="1"/>
</dbReference>
<dbReference type="AlphaFoldDB" id="A0AAD4RC37"/>
<dbReference type="Gene3D" id="3.10.50.10">
    <property type="match status" value="1"/>
</dbReference>
<keyword evidence="12" id="KW-1185">Reference proteome</keyword>
<dbReference type="GO" id="GO:0005576">
    <property type="term" value="C:extracellular region"/>
    <property type="evidence" value="ECO:0007669"/>
    <property type="project" value="InterPro"/>
</dbReference>
<evidence type="ECO:0000256" key="3">
    <source>
        <dbReference type="ARBA" id="ARBA00022801"/>
    </source>
</evidence>
<dbReference type="PROSITE" id="PS01095">
    <property type="entry name" value="GH18_1"/>
    <property type="match status" value="1"/>
</dbReference>